<dbReference type="AlphaFoldDB" id="V7I9A0"/>
<dbReference type="InterPro" id="IPR018193">
    <property type="entry name" value="Glyc_kinase_flavodox-like_fold"/>
</dbReference>
<dbReference type="GO" id="GO:0031388">
    <property type="term" value="P:organic acid phosphorylation"/>
    <property type="evidence" value="ECO:0007669"/>
    <property type="project" value="UniProtKB-UniRule"/>
</dbReference>
<evidence type="ECO:0000313" key="6">
    <source>
        <dbReference type="Proteomes" id="UP000017747"/>
    </source>
</evidence>
<organism evidence="5 6">
    <name type="scientific">Youngiibacter fragilis 232.1</name>
    <dbReference type="NCBI Taxonomy" id="994573"/>
    <lineage>
        <taxon>Bacteria</taxon>
        <taxon>Bacillati</taxon>
        <taxon>Bacillota</taxon>
        <taxon>Clostridia</taxon>
        <taxon>Eubacteriales</taxon>
        <taxon>Clostridiaceae</taxon>
        <taxon>Youngiibacter</taxon>
    </lineage>
</organism>
<dbReference type="InterPro" id="IPR018197">
    <property type="entry name" value="Glycerate_kinase_RE-like"/>
</dbReference>
<comment type="similarity">
    <text evidence="1 4">Belongs to the glycerate kinase type-1 family.</text>
</comment>
<dbReference type="Proteomes" id="UP000017747">
    <property type="component" value="Unassembled WGS sequence"/>
</dbReference>
<dbReference type="Pfam" id="PF02595">
    <property type="entry name" value="Gly_kinase"/>
    <property type="match status" value="1"/>
</dbReference>
<dbReference type="RefSeq" id="WP_023387410.1">
    <property type="nucleotide sequence ID" value="NZ_AXUN02000057.1"/>
</dbReference>
<comment type="caution">
    <text evidence="5">The sequence shown here is derived from an EMBL/GenBank/DDBJ whole genome shotgun (WGS) entry which is preliminary data.</text>
</comment>
<evidence type="ECO:0000256" key="2">
    <source>
        <dbReference type="ARBA" id="ARBA00022679"/>
    </source>
</evidence>
<dbReference type="InterPro" id="IPR036129">
    <property type="entry name" value="Glycerate_kinase_sf"/>
</dbReference>
<accession>V7I9A0</accession>
<protein>
    <submittedName>
        <fullName evidence="5">Glycerate kinase</fullName>
    </submittedName>
</protein>
<proteinExistence type="inferred from homology"/>
<dbReference type="eggNOG" id="COG1929">
    <property type="taxonomic scope" value="Bacteria"/>
</dbReference>
<dbReference type="Gene3D" id="3.90.1510.10">
    <property type="entry name" value="Glycerate kinase, domain 2"/>
    <property type="match status" value="1"/>
</dbReference>
<sequence length="378" mass="39777">MKKVVLIPDSFKGTLSSAKICEIIGGRVEEHFPGCEVVSIPVADGGEGSVDCFLTALGGEKVHLTVKNPYFEDMESFYGIIDEGRTAVIEMAACAGLPLVEDRRDPRKTTTYGVGQLILDAANRGVSKIVVGLGGSSTNDGGCGAAAAIGVNFYNEKGEKFIPTGGTTHEIARIDLSEKTTALDGIEIVTMCDIDNPMYGKTGAAHVFGPQKGADPEMVLFLDEGIKHLAEVINKDLGMDLSTVPGTGAAGAMGAGMIAFFGSKLQMGIETVLDTVNFSEVIEGADAIFTGEGKIDFQSLRGKVVIGVARRAKKKGVPVVVVAGGADNGIEEAYEVGVSAIFTINRLPEAFETSRYKSVENLTFTVDNILRLAKTLKA</sequence>
<dbReference type="Gene3D" id="3.40.50.10350">
    <property type="entry name" value="Glycerate kinase, domain 1"/>
    <property type="match status" value="1"/>
</dbReference>
<dbReference type="SUPFAM" id="SSF110738">
    <property type="entry name" value="Glycerate kinase I"/>
    <property type="match status" value="1"/>
</dbReference>
<dbReference type="PATRIC" id="fig|994573.3.peg.800"/>
<dbReference type="InterPro" id="IPR004381">
    <property type="entry name" value="Glycerate_kinase"/>
</dbReference>
<reference evidence="5 6" key="1">
    <citation type="journal article" date="2014" name="Genome Announc.">
        <title>Genome Sequence of Youngiibacter fragilis, the Type Strain of the Genus Youngiibacter.</title>
        <authorList>
            <person name="Wawrik C.B."/>
            <person name="Callaghan A.V."/>
            <person name="Stamps B.W."/>
            <person name="Wawrik B."/>
        </authorList>
    </citation>
    <scope>NUCLEOTIDE SEQUENCE [LARGE SCALE GENOMIC DNA]</scope>
    <source>
        <strain evidence="5 6">232.1</strain>
    </source>
</reference>
<gene>
    <name evidence="5" type="ORF">T472_0204265</name>
</gene>
<keyword evidence="3 4" id="KW-0418">Kinase</keyword>
<dbReference type="PANTHER" id="PTHR21599:SF0">
    <property type="entry name" value="GLYCERATE KINASE"/>
    <property type="match status" value="1"/>
</dbReference>
<name>V7I9A0_9CLOT</name>
<keyword evidence="6" id="KW-1185">Reference proteome</keyword>
<keyword evidence="2 4" id="KW-0808">Transferase</keyword>
<evidence type="ECO:0000256" key="3">
    <source>
        <dbReference type="ARBA" id="ARBA00022777"/>
    </source>
</evidence>
<dbReference type="NCBIfam" id="TIGR00045">
    <property type="entry name" value="glycerate kinase"/>
    <property type="match status" value="1"/>
</dbReference>
<evidence type="ECO:0000256" key="4">
    <source>
        <dbReference type="PIRNR" id="PIRNR006078"/>
    </source>
</evidence>
<dbReference type="OrthoDB" id="9774290at2"/>
<evidence type="ECO:0000313" key="5">
    <source>
        <dbReference type="EMBL" id="ETA81859.1"/>
    </source>
</evidence>
<dbReference type="STRING" id="994573.T472_0204265"/>
<dbReference type="GO" id="GO:0008887">
    <property type="term" value="F:glycerate kinase activity"/>
    <property type="evidence" value="ECO:0007669"/>
    <property type="project" value="UniProtKB-UniRule"/>
</dbReference>
<dbReference type="PIRSF" id="PIRSF006078">
    <property type="entry name" value="GlxK"/>
    <property type="match status" value="1"/>
</dbReference>
<evidence type="ECO:0000256" key="1">
    <source>
        <dbReference type="ARBA" id="ARBA00006284"/>
    </source>
</evidence>
<dbReference type="EMBL" id="AXUN02000057">
    <property type="protein sequence ID" value="ETA81859.1"/>
    <property type="molecule type" value="Genomic_DNA"/>
</dbReference>
<dbReference type="PANTHER" id="PTHR21599">
    <property type="entry name" value="GLYCERATE KINASE"/>
    <property type="match status" value="1"/>
</dbReference>